<feature type="compositionally biased region" description="Polar residues" evidence="2">
    <location>
        <begin position="92"/>
        <end position="105"/>
    </location>
</feature>
<reference evidence="4" key="1">
    <citation type="submission" date="2022-01" db="EMBL/GenBank/DDBJ databases">
        <title>Complete genome of Methanomicrobium antiquum DSM 21220.</title>
        <authorList>
            <person name="Chen S.-C."/>
            <person name="You Y.-T."/>
            <person name="Zhou Y.-Z."/>
            <person name="Lai M.-C."/>
        </authorList>
    </citation>
    <scope>NUCLEOTIDE SEQUENCE</scope>
    <source>
        <strain evidence="4">DSM 21220</strain>
    </source>
</reference>
<organism evidence="4 5">
    <name type="scientific">Methanomicrobium antiquum</name>
    <dbReference type="NCBI Taxonomy" id="487686"/>
    <lineage>
        <taxon>Archaea</taxon>
        <taxon>Methanobacteriati</taxon>
        <taxon>Methanobacteriota</taxon>
        <taxon>Stenosarchaea group</taxon>
        <taxon>Methanomicrobia</taxon>
        <taxon>Methanomicrobiales</taxon>
        <taxon>Methanomicrobiaceae</taxon>
        <taxon>Methanomicrobium</taxon>
    </lineage>
</organism>
<feature type="compositionally biased region" description="Basic and acidic residues" evidence="2">
    <location>
        <begin position="1"/>
        <end position="39"/>
    </location>
</feature>
<dbReference type="InterPro" id="IPR001482">
    <property type="entry name" value="T2SS/T4SS_dom"/>
</dbReference>
<gene>
    <name evidence="4" type="primary">tadA</name>
    <name evidence="4" type="ORF">L1994_09830</name>
</gene>
<evidence type="ECO:0000256" key="1">
    <source>
        <dbReference type="ARBA" id="ARBA00006611"/>
    </source>
</evidence>
<dbReference type="InterPro" id="IPR027417">
    <property type="entry name" value="P-loop_NTPase"/>
</dbReference>
<dbReference type="Pfam" id="PF00437">
    <property type="entry name" value="T2SSE"/>
    <property type="match status" value="1"/>
</dbReference>
<evidence type="ECO:0000256" key="2">
    <source>
        <dbReference type="SAM" id="MobiDB-lite"/>
    </source>
</evidence>
<evidence type="ECO:0000259" key="3">
    <source>
        <dbReference type="Pfam" id="PF00437"/>
    </source>
</evidence>
<comment type="similarity">
    <text evidence="1">Belongs to the GSP E family.</text>
</comment>
<dbReference type="PANTHER" id="PTHR30486:SF6">
    <property type="entry name" value="TYPE IV PILUS RETRACTATION ATPASE PILT"/>
    <property type="match status" value="1"/>
</dbReference>
<dbReference type="SUPFAM" id="SSF52540">
    <property type="entry name" value="P-loop containing nucleoside triphosphate hydrolases"/>
    <property type="match status" value="1"/>
</dbReference>
<dbReference type="GO" id="GO:0016887">
    <property type="term" value="F:ATP hydrolysis activity"/>
    <property type="evidence" value="ECO:0007669"/>
    <property type="project" value="InterPro"/>
</dbReference>
<dbReference type="PANTHER" id="PTHR30486">
    <property type="entry name" value="TWITCHING MOTILITY PROTEIN PILT"/>
    <property type="match status" value="1"/>
</dbReference>
<dbReference type="CDD" id="cd01130">
    <property type="entry name" value="VirB11-like_ATPase"/>
    <property type="match status" value="1"/>
</dbReference>
<evidence type="ECO:0000313" key="5">
    <source>
        <dbReference type="Proteomes" id="UP001218895"/>
    </source>
</evidence>
<dbReference type="Gene3D" id="3.30.450.380">
    <property type="match status" value="1"/>
</dbReference>
<dbReference type="Gene3D" id="3.40.50.300">
    <property type="entry name" value="P-loop containing nucleotide triphosphate hydrolases"/>
    <property type="match status" value="1"/>
</dbReference>
<name>A0AAF0JLT0_9EURY</name>
<dbReference type="EMBL" id="CP091092">
    <property type="protein sequence ID" value="WFN36432.1"/>
    <property type="molecule type" value="Genomic_DNA"/>
</dbReference>
<feature type="region of interest" description="Disordered" evidence="2">
    <location>
        <begin position="1"/>
        <end position="169"/>
    </location>
</feature>
<dbReference type="InterPro" id="IPR050921">
    <property type="entry name" value="T4SS_GSP_E_ATPase"/>
</dbReference>
<proteinExistence type="inferred from homology"/>
<feature type="compositionally biased region" description="Basic and acidic residues" evidence="2">
    <location>
        <begin position="53"/>
        <end position="77"/>
    </location>
</feature>
<sequence length="733" mass="83484">MVFFSKEDNLDDKKSPDDKKRQDEISLEELLKKSGEKEISPSFNGDETESEDAENKETDELKNKNDESDTADKKTGSDETDIVKIPPEFPAENSNINVTENPSENISDETADKNSQNTPDTSAVLDSFNDSNISDNPDDEKIPDNSDDSNTSDSLDDVKSKDEQAGISESKITTVDKALNVTLDESLSEELPADEKNEDKKKHKADKKPRFSFLKRLKVKKEPPEEYDFITNGSLVESQVPEGYSLVSEYWILEGRSKVLIVNKNDTRMNEYMLFEPVLSPFEYELLERLFEDMRDVLILTDEEIIEDKSVILLEKMYLLLKEYKIKPKKESKFKLEYYLKRNFLGWSKLDPLLKDPFIEDISCDGSDIPVFLYHRQFRNIKTNVTFKEENLYSLAITLAQRSGKHISVSQPMLDATLPDGSRLQLTLGKEVTSRGTSFTIRKFRESPFTPVELMEYGTFSPEELVFFWLAIENNKSLLFVGGTASGKTSSLNAVSLFIPTLSKVVSIEDTREITLYHDNWIASVTRENVAESTGSRIDMFDLLKAAMRQRPEYILVGEVRGAEAQTLFQAMNTGHTTFSTLHANDVDAAIHRLENAPLNVPRNMVQALDIVSVQALIYRGQERVRRSLEIVEIAGIDPGTGNLRVNNVFTYDPVTDAHSYNGRSSVYQKIMEVRGWTSQEMNDEVQRRLKILNALHEQEIRDYISVTRIVQTYSINPEMVMSEINNLKELLS</sequence>
<dbReference type="RefSeq" id="WP_278099268.1">
    <property type="nucleotide sequence ID" value="NZ_CP091092.1"/>
</dbReference>
<accession>A0AAF0JLT0</accession>
<dbReference type="GeneID" id="79950698"/>
<keyword evidence="5" id="KW-1185">Reference proteome</keyword>
<protein>
    <submittedName>
        <fullName evidence="4">Flp pilus assembly complex ATPase component TadA</fullName>
    </submittedName>
</protein>
<dbReference type="KEGG" id="manq:L1994_09830"/>
<evidence type="ECO:0000313" key="4">
    <source>
        <dbReference type="EMBL" id="WFN36432.1"/>
    </source>
</evidence>
<feature type="domain" description="Bacterial type II secretion system protein E" evidence="3">
    <location>
        <begin position="368"/>
        <end position="671"/>
    </location>
</feature>
<dbReference type="Proteomes" id="UP001218895">
    <property type="component" value="Chromosome"/>
</dbReference>
<dbReference type="AlphaFoldDB" id="A0AAF0JLT0"/>